<dbReference type="Pfam" id="PF02492">
    <property type="entry name" value="cobW"/>
    <property type="match status" value="1"/>
</dbReference>
<feature type="domain" description="CobW/HypB/UreG nucleotide-binding" evidence="1">
    <location>
        <begin position="12"/>
        <end position="184"/>
    </location>
</feature>
<evidence type="ECO:0000313" key="3">
    <source>
        <dbReference type="Proteomes" id="UP001157133"/>
    </source>
</evidence>
<dbReference type="Proteomes" id="UP001157133">
    <property type="component" value="Unassembled WGS sequence"/>
</dbReference>
<dbReference type="SUPFAM" id="SSF52540">
    <property type="entry name" value="P-loop containing nucleoside triphosphate hydrolases"/>
    <property type="match status" value="1"/>
</dbReference>
<protein>
    <recommendedName>
        <fullName evidence="1">CobW/HypB/UreG nucleotide-binding domain-containing protein</fullName>
    </recommendedName>
</protein>
<dbReference type="CDD" id="cd03112">
    <property type="entry name" value="CobW-like"/>
    <property type="match status" value="1"/>
</dbReference>
<reference evidence="2 3" key="1">
    <citation type="submission" date="2023-03" db="EMBL/GenBank/DDBJ databases">
        <title>Draft genome sequence of Thalassotalea eurytherma JCM 18482T.</title>
        <authorList>
            <person name="Sawabe T."/>
        </authorList>
    </citation>
    <scope>NUCLEOTIDE SEQUENCE [LARGE SCALE GENOMIC DNA]</scope>
    <source>
        <strain evidence="2 3">JCM 18482</strain>
    </source>
</reference>
<keyword evidence="3" id="KW-1185">Reference proteome</keyword>
<dbReference type="RefSeq" id="WP_284207771.1">
    <property type="nucleotide sequence ID" value="NZ_BSSU01000009.1"/>
</dbReference>
<evidence type="ECO:0000313" key="2">
    <source>
        <dbReference type="EMBL" id="GLX82401.1"/>
    </source>
</evidence>
<accession>A0ABQ6H7I1</accession>
<dbReference type="EMBL" id="BSSU01000009">
    <property type="protein sequence ID" value="GLX82401.1"/>
    <property type="molecule type" value="Genomic_DNA"/>
</dbReference>
<organism evidence="2 3">
    <name type="scientific">Thalassotalea eurytherma</name>
    <dbReference type="NCBI Taxonomy" id="1144278"/>
    <lineage>
        <taxon>Bacteria</taxon>
        <taxon>Pseudomonadati</taxon>
        <taxon>Pseudomonadota</taxon>
        <taxon>Gammaproteobacteria</taxon>
        <taxon>Alteromonadales</taxon>
        <taxon>Colwelliaceae</taxon>
        <taxon>Thalassotalea</taxon>
    </lineage>
</organism>
<gene>
    <name evidence="2" type="primary">yeiR</name>
    <name evidence="2" type="ORF">theurythT_18530</name>
</gene>
<sequence length="335" mass="37747">MTTKEPELFAVPTNVITGFLGVGKTTAIMHLLSQKPSNERWAILVNEFGEIGLDRSLLEGLTPTATNVFTKEVSGGCMCCASKVSMQVALNQLLSEAKPDRLLIEPTGIGHPKEVLELLSADHFKKVIRLDKTVTLVDARQLTSARYTSNETFKQQLELADLIIANKVDMYSEKDKQALTNYLQANRLSPENIYETHRASMLLKWLCGPSRFEPKTKKLHNHHTAKAQESLPKNGVIKKVNNGEGYQSVGWRFTEKQIFNRQALKVFLSRVDAVRVKGVFITSEGVFGYNNVANQVTELALNHCEDSRLEIICEQIDEVWEQHLMNTIERHQNTP</sequence>
<dbReference type="Gene3D" id="3.40.50.300">
    <property type="entry name" value="P-loop containing nucleotide triphosphate hydrolases"/>
    <property type="match status" value="1"/>
</dbReference>
<dbReference type="PANTHER" id="PTHR13748:SF46">
    <property type="entry name" value="ZINC CHAPERONE YEIR"/>
    <property type="match status" value="1"/>
</dbReference>
<comment type="caution">
    <text evidence="2">The sequence shown here is derived from an EMBL/GenBank/DDBJ whole genome shotgun (WGS) entry which is preliminary data.</text>
</comment>
<evidence type="ECO:0000259" key="1">
    <source>
        <dbReference type="Pfam" id="PF02492"/>
    </source>
</evidence>
<dbReference type="InterPro" id="IPR051316">
    <property type="entry name" value="Zinc-reg_GTPase_activator"/>
</dbReference>
<name>A0ABQ6H7I1_9GAMM</name>
<dbReference type="PANTHER" id="PTHR13748">
    <property type="entry name" value="COBW-RELATED"/>
    <property type="match status" value="1"/>
</dbReference>
<dbReference type="InterPro" id="IPR003495">
    <property type="entry name" value="CobW/HypB/UreG_nucleotide-bd"/>
</dbReference>
<proteinExistence type="predicted"/>
<dbReference type="InterPro" id="IPR027417">
    <property type="entry name" value="P-loop_NTPase"/>
</dbReference>